<feature type="region of interest" description="Disordered" evidence="1">
    <location>
        <begin position="677"/>
        <end position="773"/>
    </location>
</feature>
<proteinExistence type="predicted"/>
<feature type="region of interest" description="Disordered" evidence="1">
    <location>
        <begin position="886"/>
        <end position="934"/>
    </location>
</feature>
<sequence length="934" mass="102318">MDFAVPLSSSNSHTYTPVRRRESTINTRLLNADQEQEWTAARCHRLLRALTSRVAILKKDLSRFQSTGKETVGNGKAAAHRDSKAVDAEWTKQKKRIRQTYSGRGGRGGDGAPASKKGRKSLLPGEVTVPTPILARARGEYPIPQAPLWTTLEEPPADIVRGNKRPRTRHAATDGGPFQPSGSLRDLRQKVTAAKFTTYEGIYNGLEALLRATTNDGSEERTKSKGPRSLLSMALRAVPQYITQQENLLQAYIEETGSKMALYQRDISTEIYDELESFGSSRHGWKRLKVIVRSHGVQVVCDAIHLGVFDDAFCGVLIALCINTFAVEEAQSILSALLSSRQYASPKTLYDTIDRPLLMLSSFTDFTSRTSFQFRELSNLLANGLLPVEWLATKELSPVWTRAIQHLTPGMIDEDAVTFLDNSLSLLSSTGTDLSTLSSNAVTEAVKNTFSSLLTTLVSIVRLSWQEQEKEDVKNPGRNGYSHVMALLKGCLVQSGISDMQTLLLLANLSVQEETRNIAGLDESLISLLLVQLQQEGTSSGHSSAYSQSVSFICQVARCCGRGSASPGFEHLERIHQALEMLASDKKGNSLIHGLIVDSAFAFAQKVPDRKHIDYASSMDTRFCARRLDVDTSLQGSSEEDDNDVSGFRWEEGIGEWVTATPALVTKTKVMAPKAFADDSECDTPYRPAPKARRLENQPAPSLPAASSPFSSPNFDDSVRVQSLVGSPSGSGLDISDSSGEEDSILEDAGLIESDDELNSNTSQDLECRSEDSKMEVSFAEDSLLSHGSSTSLASLASLGRPLIDRVPRLKGRLLRNNDWEVFEDSFVSSASSTLSIDSMESTGYREFVDRAPRLGRRALRSSQAWQLFDDSDDELSILSVSSNVSGSGEALKDVTSRGTSNARRPRQVKSAKPSKTRSMKTRPLSDSEDELCI</sequence>
<keyword evidence="3" id="KW-1185">Reference proteome</keyword>
<evidence type="ECO:0008006" key="4">
    <source>
        <dbReference type="Google" id="ProtNLM"/>
    </source>
</evidence>
<gene>
    <name evidence="2" type="ORF">VTL71DRAFT_8355</name>
</gene>
<dbReference type="EMBL" id="JAZHXI010000002">
    <property type="protein sequence ID" value="KAL2074577.1"/>
    <property type="molecule type" value="Genomic_DNA"/>
</dbReference>
<feature type="compositionally biased region" description="Basic and acidic residues" evidence="1">
    <location>
        <begin position="79"/>
        <end position="92"/>
    </location>
</feature>
<feature type="compositionally biased region" description="Basic residues" evidence="1">
    <location>
        <begin position="904"/>
        <end position="921"/>
    </location>
</feature>
<evidence type="ECO:0000313" key="3">
    <source>
        <dbReference type="Proteomes" id="UP001595075"/>
    </source>
</evidence>
<protein>
    <recommendedName>
        <fullName evidence="4">Wings apart-like protein C-terminal domain-containing protein</fullName>
    </recommendedName>
</protein>
<evidence type="ECO:0000256" key="1">
    <source>
        <dbReference type="SAM" id="MobiDB-lite"/>
    </source>
</evidence>
<feature type="compositionally biased region" description="Low complexity" evidence="1">
    <location>
        <begin position="726"/>
        <end position="738"/>
    </location>
</feature>
<feature type="region of interest" description="Disordered" evidence="1">
    <location>
        <begin position="68"/>
        <end position="125"/>
    </location>
</feature>
<reference evidence="2 3" key="1">
    <citation type="journal article" date="2024" name="Commun. Biol.">
        <title>Comparative genomic analysis of thermophilic fungi reveals convergent evolutionary adaptations and gene losses.</title>
        <authorList>
            <person name="Steindorff A.S."/>
            <person name="Aguilar-Pontes M.V."/>
            <person name="Robinson A.J."/>
            <person name="Andreopoulos B."/>
            <person name="LaButti K."/>
            <person name="Kuo A."/>
            <person name="Mondo S."/>
            <person name="Riley R."/>
            <person name="Otillar R."/>
            <person name="Haridas S."/>
            <person name="Lipzen A."/>
            <person name="Grimwood J."/>
            <person name="Schmutz J."/>
            <person name="Clum A."/>
            <person name="Reid I.D."/>
            <person name="Moisan M.C."/>
            <person name="Butler G."/>
            <person name="Nguyen T.T.M."/>
            <person name="Dewar K."/>
            <person name="Conant G."/>
            <person name="Drula E."/>
            <person name="Henrissat B."/>
            <person name="Hansel C."/>
            <person name="Singer S."/>
            <person name="Hutchinson M.I."/>
            <person name="de Vries R.P."/>
            <person name="Natvig D.O."/>
            <person name="Powell A.J."/>
            <person name="Tsang A."/>
            <person name="Grigoriev I.V."/>
        </authorList>
    </citation>
    <scope>NUCLEOTIDE SEQUENCE [LARGE SCALE GENOMIC DNA]</scope>
    <source>
        <strain evidence="2 3">CBS 494.80</strain>
    </source>
</reference>
<accession>A0ABR4CXI9</accession>
<organism evidence="2 3">
    <name type="scientific">Oculimacula yallundae</name>
    <dbReference type="NCBI Taxonomy" id="86028"/>
    <lineage>
        <taxon>Eukaryota</taxon>
        <taxon>Fungi</taxon>
        <taxon>Dikarya</taxon>
        <taxon>Ascomycota</taxon>
        <taxon>Pezizomycotina</taxon>
        <taxon>Leotiomycetes</taxon>
        <taxon>Helotiales</taxon>
        <taxon>Ploettnerulaceae</taxon>
        <taxon>Oculimacula</taxon>
    </lineage>
</organism>
<feature type="compositionally biased region" description="Low complexity" evidence="1">
    <location>
        <begin position="699"/>
        <end position="713"/>
    </location>
</feature>
<dbReference type="Proteomes" id="UP001595075">
    <property type="component" value="Unassembled WGS sequence"/>
</dbReference>
<comment type="caution">
    <text evidence="2">The sequence shown here is derived from an EMBL/GenBank/DDBJ whole genome shotgun (WGS) entry which is preliminary data.</text>
</comment>
<evidence type="ECO:0000313" key="2">
    <source>
        <dbReference type="EMBL" id="KAL2074577.1"/>
    </source>
</evidence>
<name>A0ABR4CXI9_9HELO</name>